<dbReference type="Proteomes" id="UP000663856">
    <property type="component" value="Unassembled WGS sequence"/>
</dbReference>
<evidence type="ECO:0000256" key="4">
    <source>
        <dbReference type="ARBA" id="ARBA00022989"/>
    </source>
</evidence>
<feature type="transmembrane region" description="Helical" evidence="9">
    <location>
        <begin position="20"/>
        <end position="42"/>
    </location>
</feature>
<feature type="transmembrane region" description="Helical" evidence="9">
    <location>
        <begin position="97"/>
        <end position="115"/>
    </location>
</feature>
<keyword evidence="4 9" id="KW-1133">Transmembrane helix</keyword>
<comment type="subcellular location">
    <subcellularLocation>
        <location evidence="1">Cell membrane</location>
        <topology evidence="1">Multi-pass membrane protein</topology>
    </subcellularLocation>
</comment>
<dbReference type="GO" id="GO:0042277">
    <property type="term" value="F:peptide binding"/>
    <property type="evidence" value="ECO:0007669"/>
    <property type="project" value="TreeGrafter"/>
</dbReference>
<evidence type="ECO:0000256" key="3">
    <source>
        <dbReference type="ARBA" id="ARBA00022692"/>
    </source>
</evidence>
<comment type="caution">
    <text evidence="11">The sequence shown here is derived from an EMBL/GenBank/DDBJ whole genome shotgun (WGS) entry which is preliminary data.</text>
</comment>
<evidence type="ECO:0000256" key="5">
    <source>
        <dbReference type="ARBA" id="ARBA00023040"/>
    </source>
</evidence>
<evidence type="ECO:0000256" key="9">
    <source>
        <dbReference type="SAM" id="Phobius"/>
    </source>
</evidence>
<name>A0A816UBS0_9BILA</name>
<dbReference type="GO" id="GO:0043005">
    <property type="term" value="C:neuron projection"/>
    <property type="evidence" value="ECO:0007669"/>
    <property type="project" value="TreeGrafter"/>
</dbReference>
<evidence type="ECO:0000256" key="2">
    <source>
        <dbReference type="ARBA" id="ARBA00022475"/>
    </source>
</evidence>
<keyword evidence="8" id="KW-0807">Transducer</keyword>
<feature type="transmembrane region" description="Helical" evidence="9">
    <location>
        <begin position="54"/>
        <end position="77"/>
    </location>
</feature>
<proteinExistence type="predicted"/>
<dbReference type="EMBL" id="CAJOBG010009167">
    <property type="protein sequence ID" value="CAF4260253.1"/>
    <property type="molecule type" value="Genomic_DNA"/>
</dbReference>
<dbReference type="GO" id="GO:0004930">
    <property type="term" value="F:G protein-coupled receptor activity"/>
    <property type="evidence" value="ECO:0007669"/>
    <property type="project" value="UniProtKB-KW"/>
</dbReference>
<keyword evidence="6 9" id="KW-0472">Membrane</keyword>
<keyword evidence="14" id="KW-1185">Reference proteome</keyword>
<organism evidence="11 13">
    <name type="scientific">Rotaria magnacalcarata</name>
    <dbReference type="NCBI Taxonomy" id="392030"/>
    <lineage>
        <taxon>Eukaryota</taxon>
        <taxon>Metazoa</taxon>
        <taxon>Spiralia</taxon>
        <taxon>Gnathifera</taxon>
        <taxon>Rotifera</taxon>
        <taxon>Eurotatoria</taxon>
        <taxon>Bdelloidea</taxon>
        <taxon>Philodinida</taxon>
        <taxon>Philodinidae</taxon>
        <taxon>Rotaria</taxon>
    </lineage>
</organism>
<dbReference type="EMBL" id="CAJNRF010009054">
    <property type="protein sequence ID" value="CAF2107079.1"/>
    <property type="molecule type" value="Genomic_DNA"/>
</dbReference>
<accession>A0A816UBS0</accession>
<dbReference type="InterPro" id="IPR017452">
    <property type="entry name" value="GPCR_Rhodpsn_7TM"/>
</dbReference>
<feature type="transmembrane region" description="Helical" evidence="9">
    <location>
        <begin position="232"/>
        <end position="252"/>
    </location>
</feature>
<dbReference type="GO" id="GO:0005886">
    <property type="term" value="C:plasma membrane"/>
    <property type="evidence" value="ECO:0007669"/>
    <property type="project" value="UniProtKB-SubCell"/>
</dbReference>
<dbReference type="PROSITE" id="PS50262">
    <property type="entry name" value="G_PROTEIN_RECEP_F1_2"/>
    <property type="match status" value="1"/>
</dbReference>
<dbReference type="SUPFAM" id="SSF81321">
    <property type="entry name" value="Family A G protein-coupled receptor-like"/>
    <property type="match status" value="1"/>
</dbReference>
<keyword evidence="2" id="KW-1003">Cell membrane</keyword>
<dbReference type="AlphaFoldDB" id="A0A816UBS0"/>
<evidence type="ECO:0000313" key="13">
    <source>
        <dbReference type="Proteomes" id="UP000663856"/>
    </source>
</evidence>
<feature type="transmembrane region" description="Helical" evidence="9">
    <location>
        <begin position="135"/>
        <end position="156"/>
    </location>
</feature>
<evidence type="ECO:0000256" key="1">
    <source>
        <dbReference type="ARBA" id="ARBA00004651"/>
    </source>
</evidence>
<evidence type="ECO:0000256" key="8">
    <source>
        <dbReference type="ARBA" id="ARBA00023224"/>
    </source>
</evidence>
<keyword evidence="5" id="KW-0297">G-protein coupled receptor</keyword>
<dbReference type="PANTHER" id="PTHR24229:SF40">
    <property type="entry name" value="ALLATOSTATIN C RECEPTOR 1-RELATED"/>
    <property type="match status" value="1"/>
</dbReference>
<gene>
    <name evidence="12" type="ORF">OVN521_LOCUS29522</name>
    <name evidence="11" type="ORF">WKI299_LOCUS21548</name>
</gene>
<keyword evidence="3 9" id="KW-0812">Transmembrane</keyword>
<evidence type="ECO:0000256" key="6">
    <source>
        <dbReference type="ARBA" id="ARBA00023136"/>
    </source>
</evidence>
<keyword evidence="7" id="KW-0675">Receptor</keyword>
<dbReference type="Gene3D" id="1.20.1070.10">
    <property type="entry name" value="Rhodopsin 7-helix transmembrane proteins"/>
    <property type="match status" value="1"/>
</dbReference>
<evidence type="ECO:0000313" key="14">
    <source>
        <dbReference type="Proteomes" id="UP000663866"/>
    </source>
</evidence>
<protein>
    <recommendedName>
        <fullName evidence="10">G-protein coupled receptors family 1 profile domain-containing protein</fullName>
    </recommendedName>
</protein>
<reference evidence="11" key="1">
    <citation type="submission" date="2021-02" db="EMBL/GenBank/DDBJ databases">
        <authorList>
            <person name="Nowell W R."/>
        </authorList>
    </citation>
    <scope>NUCLEOTIDE SEQUENCE</scope>
</reference>
<feature type="domain" description="G-protein coupled receptors family 1 profile" evidence="10">
    <location>
        <begin position="34"/>
        <end position="295"/>
    </location>
</feature>
<evidence type="ECO:0000256" key="7">
    <source>
        <dbReference type="ARBA" id="ARBA00023170"/>
    </source>
</evidence>
<evidence type="ECO:0000313" key="12">
    <source>
        <dbReference type="EMBL" id="CAF4260253.1"/>
    </source>
</evidence>
<dbReference type="PANTHER" id="PTHR24229">
    <property type="entry name" value="NEUROPEPTIDES RECEPTOR"/>
    <property type="match status" value="1"/>
</dbReference>
<sequence length="351" mass="41015">MSTNDDYYIEILNNISIYLYRYGNLAIYILGNIGNLLSILIFSRKPWKKNVCVFYFITFLILSCIYLNSIILGTALINGFDINVQNSNALLCKLFHYVGIFSSTLLPTVIILASIDRLLISSQNVDTRLYSSKRLAYFSISLSTLFWLFFHIHLLIKVNIQQIGSSDWICDFDLSGSYIYFVNYSLMTFNCLFCLLMIILSILAFKNVRYIRCTPRHQRKQIRSMTKKDFQLIRCLFVLVIVYISVSIAPTLNSVYTTATKNQIRTPLQDETVYFIANLFVFIYFTFYCSNFFIFLIVSKAFRYELKRIFFKLFDNDLAVLTEEENIQKTNEHLNVTVVNTIEIPFCCENK</sequence>
<evidence type="ECO:0000313" key="11">
    <source>
        <dbReference type="EMBL" id="CAF2107079.1"/>
    </source>
</evidence>
<dbReference type="Proteomes" id="UP000663866">
    <property type="component" value="Unassembled WGS sequence"/>
</dbReference>
<feature type="transmembrane region" description="Helical" evidence="9">
    <location>
        <begin position="272"/>
        <end position="298"/>
    </location>
</feature>
<feature type="transmembrane region" description="Helical" evidence="9">
    <location>
        <begin position="187"/>
        <end position="211"/>
    </location>
</feature>
<evidence type="ECO:0000259" key="10">
    <source>
        <dbReference type="PROSITE" id="PS50262"/>
    </source>
</evidence>